<gene>
    <name evidence="3" type="primary">LOC118768537</name>
</gene>
<dbReference type="SUPFAM" id="SSF50969">
    <property type="entry name" value="YVTN repeat-like/Quinoprotein amine dehydrogenase"/>
    <property type="match status" value="1"/>
</dbReference>
<keyword evidence="2" id="KW-1185">Reference proteome</keyword>
<dbReference type="GO" id="GO:0008270">
    <property type="term" value="F:zinc ion binding"/>
    <property type="evidence" value="ECO:0007669"/>
    <property type="project" value="UniProtKB-KW"/>
</dbReference>
<evidence type="ECO:0000313" key="2">
    <source>
        <dbReference type="Proteomes" id="UP000515154"/>
    </source>
</evidence>
<evidence type="ECO:0000256" key="1">
    <source>
        <dbReference type="SAM" id="MobiDB-lite"/>
    </source>
</evidence>
<accession>A0A7E6FU81</accession>
<dbReference type="Gene3D" id="2.120.10.30">
    <property type="entry name" value="TolB, C-terminal domain"/>
    <property type="match status" value="2"/>
</dbReference>
<dbReference type="KEGG" id="osn:118768537"/>
<name>A0A7E6FU81_9MOLL</name>
<reference evidence="3" key="1">
    <citation type="submission" date="2025-08" db="UniProtKB">
        <authorList>
            <consortium name="RefSeq"/>
        </authorList>
    </citation>
    <scope>IDENTIFICATION</scope>
</reference>
<proteinExistence type="predicted"/>
<dbReference type="GO" id="GO:0043161">
    <property type="term" value="P:proteasome-mediated ubiquitin-dependent protein catabolic process"/>
    <property type="evidence" value="ECO:0007669"/>
    <property type="project" value="TreeGrafter"/>
</dbReference>
<protein>
    <submittedName>
        <fullName evidence="3">Uncharacterized protein LOC118768537</fullName>
    </submittedName>
</protein>
<dbReference type="Proteomes" id="UP000515154">
    <property type="component" value="Linkage group LG30"/>
</dbReference>
<evidence type="ECO:0000313" key="3">
    <source>
        <dbReference type="RefSeq" id="XP_036371108.1"/>
    </source>
</evidence>
<sequence>MSICCVTRDGNRNDVHCSSSVTDFTRISEDTVLATLPFQKMILIINPLSLRIKRIQLGLILVSYLEHSTLMGVELFGRTIYVIDWEENRIKYEFITQEIPTDIAVGAQNKLLVSFSNINRVTCYNVDGQQLFEVDTNSLDIPSHISVYQNHFYVLQGHIIYRISGTGAVTTREIGMKCRHISVGKKNIFVTDYFDVLHIIGTNEDFWPRQSYNSQLWTPRLNNYIYIEDCYNVTNILPMSTSSILIFYRNNKAILFTETGQIINQNNSTFLEIPSCFCRMNSKGFLVFYRENKAFQCITCPRLMKGPLMKVHTDYIKLCHVVSNKYLALTTNGNKHEVHILLIKDDKVDIIERISLRHHNVSIAATPVNFVVVDGSENKMVFYSTCGEELFQKYLPFYGYPHHIYSDNVYFYVLFRRHSILRCYDLYGEMKWQWELPFPVHPHIAVFQGTLYVPDTQLNRILLYKNHDRSSGCCLHPENPYIRNLNLRLKEKEKDKKLVIGEICNLSNGQLVVSDINHDCLLYISQEGDIVSRLSLPSTATDICRWDSNHIGVTLPLQKQLRVIGNLSKTVRSISLRQPYVRVCKMGECEIVCYCDKPSHLDVLAIKNFNQVEVIKIINIPFLVKALAIENETQKLLIVTKRRVFQCCTSVGGGGHDSRRRRRSSSGGSGSSSSSKTVPSVLLSQMKPAPNLYGGCIDKMFIYLIDNTRMFAINDHNLVLRDLVTNNQLNYYIDLVDVFSRNISVSEMLSSTLYLQDLTVSDKARHIHLPQHLGDKLRVKIDRLVVTENNLIAGYDRKNENVKLFTFDGQLMDSIKLNVSPINMCRWQSNTLVITTEDDKYRLLTLKVEFPLSLVNYQTRDKYKHITSFSDNLLLCSWDGDERTLYVIDFDEIHSTVSIMKQIDIPETLLMRGGEVIDYVAGICNITVTANDDIVVSNDNFINFLSSDGQYLYSVRHYKEYNSNIKPMTIDDCYMYINAWWERYDVYGLYETITCLTYTGEYDRIFLNERIYKGEVNFYSIDCKGPRFVGSHRDKLYVEGLFDVNRERFPTCCLQTDKFPVQVKDIDVSEEGKTVVCEKANNGNVKIFDEDGKLLCHRNVGSLVGGVCFTGEREIMVTLPNRQEIFQLKQDLVNHKVWSSLIPYGVIWRKVGNIYWCAHTELIECHCIKIDGDQVNILESVSLLNLDSGLHFPSITSQWDNRIFSNELINELKYSRGDGRRGRDKSGEIISKGRVKVRCGNYIAESMSGTDEISVRRLPYRTAMVPFSIPAFEEPVNYFYVDNRDYNSKLIKLDENVSVLMFRDTVTLINTTTGDILQHEQLPQQKSLDICRWTDQCFIIVFGEQLMFFNRDLRRLKTINTGKYYNSIYKYNDNQLVCGGHYIRAVTEAGRYYHTYVDLVDINGETCKFNREICSGEVNEVLELEMVFCDVIATSDGDIVVMNWEMVEPADMNGGYQYVVCWYREHLIRKMKLSGDIEYNMYRPYLTTRGDCVYITDKYSNIYQIPGHIEHQTSENIQEYLLLRWDDNDVFTVLGFDITDVSFVVFGITIGRQSFAFFHYDK</sequence>
<dbReference type="PANTHER" id="PTHR24104:SF25">
    <property type="entry name" value="PROTEIN LIN-41"/>
    <property type="match status" value="1"/>
</dbReference>
<dbReference type="GO" id="GO:0000209">
    <property type="term" value="P:protein polyubiquitination"/>
    <property type="evidence" value="ECO:0007669"/>
    <property type="project" value="TreeGrafter"/>
</dbReference>
<dbReference type="InterPro" id="IPR011044">
    <property type="entry name" value="Quino_amine_DH_bsu"/>
</dbReference>
<dbReference type="RefSeq" id="XP_036371108.1">
    <property type="nucleotide sequence ID" value="XM_036515215.1"/>
</dbReference>
<dbReference type="InterPro" id="IPR011042">
    <property type="entry name" value="6-blade_b-propeller_TolB-like"/>
</dbReference>
<dbReference type="GO" id="GO:0061630">
    <property type="term" value="F:ubiquitin protein ligase activity"/>
    <property type="evidence" value="ECO:0007669"/>
    <property type="project" value="TreeGrafter"/>
</dbReference>
<dbReference type="PANTHER" id="PTHR24104">
    <property type="entry name" value="E3 UBIQUITIN-PROTEIN LIGASE NHLRC1-RELATED"/>
    <property type="match status" value="1"/>
</dbReference>
<feature type="region of interest" description="Disordered" evidence="1">
    <location>
        <begin position="652"/>
        <end position="678"/>
    </location>
</feature>
<organism evidence="2 3">
    <name type="scientific">Octopus sinensis</name>
    <name type="common">East Asian common octopus</name>
    <dbReference type="NCBI Taxonomy" id="2607531"/>
    <lineage>
        <taxon>Eukaryota</taxon>
        <taxon>Metazoa</taxon>
        <taxon>Spiralia</taxon>
        <taxon>Lophotrochozoa</taxon>
        <taxon>Mollusca</taxon>
        <taxon>Cephalopoda</taxon>
        <taxon>Coleoidea</taxon>
        <taxon>Octopodiformes</taxon>
        <taxon>Octopoda</taxon>
        <taxon>Incirrata</taxon>
        <taxon>Octopodidae</taxon>
        <taxon>Octopus</taxon>
    </lineage>
</organism>
<dbReference type="SUPFAM" id="SSF101898">
    <property type="entry name" value="NHL repeat"/>
    <property type="match status" value="1"/>
</dbReference>
<dbReference type="InterPro" id="IPR050952">
    <property type="entry name" value="TRIM-NHL_E3_ligases"/>
</dbReference>